<dbReference type="Proteomes" id="UP000320055">
    <property type="component" value="Unassembled WGS sequence"/>
</dbReference>
<dbReference type="CDD" id="cd06170">
    <property type="entry name" value="LuxR_C_like"/>
    <property type="match status" value="1"/>
</dbReference>
<dbReference type="SUPFAM" id="SSF46894">
    <property type="entry name" value="C-terminal effector domain of the bipartite response regulators"/>
    <property type="match status" value="1"/>
</dbReference>
<dbReference type="Pfam" id="PF00196">
    <property type="entry name" value="GerE"/>
    <property type="match status" value="1"/>
</dbReference>
<feature type="domain" description="Response regulatory" evidence="5">
    <location>
        <begin position="3"/>
        <end position="124"/>
    </location>
</feature>
<reference evidence="6 7" key="1">
    <citation type="submission" date="2019-01" db="EMBL/GenBank/DDBJ databases">
        <authorList>
            <person name="Brito A."/>
        </authorList>
    </citation>
    <scope>NUCLEOTIDE SEQUENCE [LARGE SCALE GENOMIC DNA]</scope>
    <source>
        <strain evidence="6">1</strain>
    </source>
</reference>
<dbReference type="PROSITE" id="PS00622">
    <property type="entry name" value="HTH_LUXR_1"/>
    <property type="match status" value="1"/>
</dbReference>
<dbReference type="EMBL" id="CAACVJ010000059">
    <property type="protein sequence ID" value="VEP12522.1"/>
    <property type="molecule type" value="Genomic_DNA"/>
</dbReference>
<evidence type="ECO:0000256" key="1">
    <source>
        <dbReference type="ARBA" id="ARBA00022553"/>
    </source>
</evidence>
<dbReference type="SUPFAM" id="SSF52172">
    <property type="entry name" value="CheY-like"/>
    <property type="match status" value="1"/>
</dbReference>
<dbReference type="RefSeq" id="WP_144870493.1">
    <property type="nucleotide sequence ID" value="NZ_LR213902.1"/>
</dbReference>
<dbReference type="SMART" id="SM00421">
    <property type="entry name" value="HTH_LUXR"/>
    <property type="match status" value="1"/>
</dbReference>
<dbReference type="InterPro" id="IPR001789">
    <property type="entry name" value="Sig_transdc_resp-reg_receiver"/>
</dbReference>
<dbReference type="InterPro" id="IPR016032">
    <property type="entry name" value="Sig_transdc_resp-reg_C-effctor"/>
</dbReference>
<dbReference type="PRINTS" id="PR00038">
    <property type="entry name" value="HTHLUXR"/>
</dbReference>
<proteinExistence type="predicted"/>
<dbReference type="PROSITE" id="PS50110">
    <property type="entry name" value="RESPONSE_REGULATORY"/>
    <property type="match status" value="1"/>
</dbReference>
<dbReference type="SMART" id="SM00448">
    <property type="entry name" value="REC"/>
    <property type="match status" value="1"/>
</dbReference>
<dbReference type="GO" id="GO:0000160">
    <property type="term" value="P:phosphorelay signal transduction system"/>
    <property type="evidence" value="ECO:0007669"/>
    <property type="project" value="InterPro"/>
</dbReference>
<evidence type="ECO:0000313" key="7">
    <source>
        <dbReference type="Proteomes" id="UP000320055"/>
    </source>
</evidence>
<evidence type="ECO:0000313" key="6">
    <source>
        <dbReference type="EMBL" id="VEP12522.1"/>
    </source>
</evidence>
<evidence type="ECO:0000259" key="4">
    <source>
        <dbReference type="PROSITE" id="PS50043"/>
    </source>
</evidence>
<dbReference type="InterPro" id="IPR058245">
    <property type="entry name" value="NreC/VraR/RcsB-like_REC"/>
</dbReference>
<feature type="modified residue" description="4-aspartylphosphate" evidence="3">
    <location>
        <position position="59"/>
    </location>
</feature>
<accession>A0A563VM75</accession>
<dbReference type="CDD" id="cd17535">
    <property type="entry name" value="REC_NarL-like"/>
    <property type="match status" value="1"/>
</dbReference>
<dbReference type="GO" id="GO:0003677">
    <property type="term" value="F:DNA binding"/>
    <property type="evidence" value="ECO:0007669"/>
    <property type="project" value="UniProtKB-KW"/>
</dbReference>
<dbReference type="InterPro" id="IPR011006">
    <property type="entry name" value="CheY-like_superfamily"/>
</dbReference>
<gene>
    <name evidence="6" type="primary">yfiK</name>
    <name evidence="6" type="ORF">H1P_1510013</name>
</gene>
<dbReference type="InterPro" id="IPR039420">
    <property type="entry name" value="WalR-like"/>
</dbReference>
<evidence type="ECO:0000259" key="5">
    <source>
        <dbReference type="PROSITE" id="PS50110"/>
    </source>
</evidence>
<dbReference type="AlphaFoldDB" id="A0A563VM75"/>
<protein>
    <submittedName>
        <fullName evidence="6">Uncharacterized transcriptional regulatory protein YfiK</fullName>
    </submittedName>
</protein>
<keyword evidence="2" id="KW-0238">DNA-binding</keyword>
<dbReference type="PROSITE" id="PS50043">
    <property type="entry name" value="HTH_LUXR_2"/>
    <property type="match status" value="1"/>
</dbReference>
<name>A0A563VM75_9CYAN</name>
<dbReference type="Pfam" id="PF00072">
    <property type="entry name" value="Response_reg"/>
    <property type="match status" value="1"/>
</dbReference>
<sequence length="217" mass="24050">MIRLLIVDDQTIIRHGLKSLLEIQSDLTVVGDAENGEKALEKIAFLEQESQIPDVILLDVRMPIMDGVATTKQLIQDYPGIKILILTTFDDDEYISQAMNYGAKGYLLKDSPPEDLAMAIRAVSKGHTYMGSGLLEKMLHKPSQAKTTTPVIPSQLAELSIREREVLNLIAKGASNREIAIKLYISEKTVKNHVTSILSKLNLRDRTQAALLASKLN</sequence>
<evidence type="ECO:0000256" key="3">
    <source>
        <dbReference type="PROSITE-ProRule" id="PRU00169"/>
    </source>
</evidence>
<dbReference type="GO" id="GO:0006355">
    <property type="term" value="P:regulation of DNA-templated transcription"/>
    <property type="evidence" value="ECO:0007669"/>
    <property type="project" value="InterPro"/>
</dbReference>
<dbReference type="PANTHER" id="PTHR43214:SF43">
    <property type="entry name" value="TWO-COMPONENT RESPONSE REGULATOR"/>
    <property type="match status" value="1"/>
</dbReference>
<feature type="domain" description="HTH luxR-type" evidence="4">
    <location>
        <begin position="152"/>
        <end position="217"/>
    </location>
</feature>
<keyword evidence="7" id="KW-1185">Reference proteome</keyword>
<dbReference type="OrthoDB" id="509129at2"/>
<organism evidence="6 7">
    <name type="scientific">Hyella patelloides LEGE 07179</name>
    <dbReference type="NCBI Taxonomy" id="945734"/>
    <lineage>
        <taxon>Bacteria</taxon>
        <taxon>Bacillati</taxon>
        <taxon>Cyanobacteriota</taxon>
        <taxon>Cyanophyceae</taxon>
        <taxon>Pleurocapsales</taxon>
        <taxon>Hyellaceae</taxon>
        <taxon>Hyella</taxon>
    </lineage>
</organism>
<dbReference type="InterPro" id="IPR000792">
    <property type="entry name" value="Tscrpt_reg_LuxR_C"/>
</dbReference>
<dbReference type="PANTHER" id="PTHR43214">
    <property type="entry name" value="TWO-COMPONENT RESPONSE REGULATOR"/>
    <property type="match status" value="1"/>
</dbReference>
<keyword evidence="1 3" id="KW-0597">Phosphoprotein</keyword>
<evidence type="ECO:0000256" key="2">
    <source>
        <dbReference type="ARBA" id="ARBA00023125"/>
    </source>
</evidence>
<dbReference type="Gene3D" id="3.40.50.2300">
    <property type="match status" value="1"/>
</dbReference>